<comment type="caution">
    <text evidence="2">The sequence shown here is derived from an EMBL/GenBank/DDBJ whole genome shotgun (WGS) entry which is preliminary data.</text>
</comment>
<feature type="signal peptide" evidence="1">
    <location>
        <begin position="1"/>
        <end position="21"/>
    </location>
</feature>
<evidence type="ECO:0000256" key="1">
    <source>
        <dbReference type="SAM" id="SignalP"/>
    </source>
</evidence>
<dbReference type="RefSeq" id="WP_148910113.1">
    <property type="nucleotide sequence ID" value="NZ_VNHX01000028.1"/>
</dbReference>
<keyword evidence="1" id="KW-0732">Signal</keyword>
<evidence type="ECO:0008006" key="4">
    <source>
        <dbReference type="Google" id="ProtNLM"/>
    </source>
</evidence>
<dbReference type="OrthoDB" id="795899at2"/>
<dbReference type="EMBL" id="VNHX01000028">
    <property type="protein sequence ID" value="TYP89327.1"/>
    <property type="molecule type" value="Genomic_DNA"/>
</dbReference>
<proteinExistence type="predicted"/>
<feature type="chain" id="PRO_5024362506" description="Lipoprotein" evidence="1">
    <location>
        <begin position="22"/>
        <end position="224"/>
    </location>
</feature>
<dbReference type="Proteomes" id="UP000325105">
    <property type="component" value="Unassembled WGS sequence"/>
</dbReference>
<keyword evidence="3" id="KW-1185">Reference proteome</keyword>
<gene>
    <name evidence="2" type="ORF">BC792_12846</name>
</gene>
<dbReference type="AlphaFoldDB" id="A0A5S5CZX2"/>
<reference evidence="2 3" key="1">
    <citation type="submission" date="2019-07" db="EMBL/GenBank/DDBJ databases">
        <title>Genomic Encyclopedia of Archaeal and Bacterial Type Strains, Phase II (KMG-II): from individual species to whole genera.</title>
        <authorList>
            <person name="Goeker M."/>
        </authorList>
    </citation>
    <scope>NUCLEOTIDE SEQUENCE [LARGE SCALE GENOMIC DNA]</scope>
    <source>
        <strain evidence="2 3">DSM 18850</strain>
    </source>
</reference>
<organism evidence="2 3">
    <name type="scientific">Sphingobacterium allocomposti</name>
    <dbReference type="NCBI Taxonomy" id="415956"/>
    <lineage>
        <taxon>Bacteria</taxon>
        <taxon>Pseudomonadati</taxon>
        <taxon>Bacteroidota</taxon>
        <taxon>Sphingobacteriia</taxon>
        <taxon>Sphingobacteriales</taxon>
        <taxon>Sphingobacteriaceae</taxon>
        <taxon>Sphingobacterium</taxon>
    </lineage>
</organism>
<protein>
    <recommendedName>
        <fullName evidence="4">Lipoprotein</fullName>
    </recommendedName>
</protein>
<dbReference type="PROSITE" id="PS51257">
    <property type="entry name" value="PROKAR_LIPOPROTEIN"/>
    <property type="match status" value="1"/>
</dbReference>
<name>A0A5S5CZX2_9SPHI</name>
<accession>A0A5S5CZX2</accession>
<evidence type="ECO:0000313" key="3">
    <source>
        <dbReference type="Proteomes" id="UP000325105"/>
    </source>
</evidence>
<evidence type="ECO:0000313" key="2">
    <source>
        <dbReference type="EMBL" id="TYP89327.1"/>
    </source>
</evidence>
<sequence>MKYIQILALFLCLLIACGKTGSEPEIIIEPPYPIEVRLDSIQEGEMYNAKIGDPPEKVYADLQFFARGFTQKPYLGIVGGLNGRIEDLEGRIPLYNSLIFDRKPSASAGGQIYFADGTVNAIYNRLGKKLTAWPEGSPSALRIGDRITDIYGKLITIRADRRFSNLFDYIGMYEKNIETAYDPFQERSDRWDFNFSIDSKQHIRLNLVFEDGKLVKIRSTYERY</sequence>